<evidence type="ECO:0000256" key="2">
    <source>
        <dbReference type="SAM" id="Phobius"/>
    </source>
</evidence>
<dbReference type="InterPro" id="IPR043128">
    <property type="entry name" value="Rev_trsase/Diguanyl_cyclase"/>
</dbReference>
<feature type="domain" description="Reverse transcriptase" evidence="3">
    <location>
        <begin position="2"/>
        <end position="114"/>
    </location>
</feature>
<evidence type="ECO:0000313" key="5">
    <source>
        <dbReference type="Proteomes" id="UP000025227"/>
    </source>
</evidence>
<reference evidence="6" key="1">
    <citation type="submission" date="2020-12" db="UniProtKB">
        <authorList>
            <consortium name="WormBaseParasite"/>
        </authorList>
    </citation>
    <scope>IDENTIFICATION</scope>
    <source>
        <strain evidence="6">MHco3</strain>
    </source>
</reference>
<feature type="domain" description="DUF5641" evidence="4">
    <location>
        <begin position="150"/>
        <end position="245"/>
    </location>
</feature>
<keyword evidence="2" id="KW-1133">Transmembrane helix</keyword>
<proteinExistence type="predicted"/>
<dbReference type="InterPro" id="IPR040676">
    <property type="entry name" value="DUF5641"/>
</dbReference>
<dbReference type="AlphaFoldDB" id="A0A7I4XV28"/>
<name>A0A7I4XV28_HAECO</name>
<dbReference type="WBParaSite" id="HCON_00014840-00001">
    <property type="protein sequence ID" value="HCON_00014840-00001"/>
    <property type="gene ID" value="HCON_00014840"/>
</dbReference>
<evidence type="ECO:0000313" key="6">
    <source>
        <dbReference type="WBParaSite" id="HCON_00014840-00001"/>
    </source>
</evidence>
<feature type="transmembrane region" description="Helical" evidence="2">
    <location>
        <begin position="429"/>
        <end position="458"/>
    </location>
</feature>
<organism evidence="5 6">
    <name type="scientific">Haemonchus contortus</name>
    <name type="common">Barber pole worm</name>
    <dbReference type="NCBI Taxonomy" id="6289"/>
    <lineage>
        <taxon>Eukaryota</taxon>
        <taxon>Metazoa</taxon>
        <taxon>Ecdysozoa</taxon>
        <taxon>Nematoda</taxon>
        <taxon>Chromadorea</taxon>
        <taxon>Rhabditida</taxon>
        <taxon>Rhabditina</taxon>
        <taxon>Rhabditomorpha</taxon>
        <taxon>Strongyloidea</taxon>
        <taxon>Trichostrongylidae</taxon>
        <taxon>Haemonchus</taxon>
    </lineage>
</organism>
<dbReference type="Gene3D" id="3.30.70.270">
    <property type="match status" value="1"/>
</dbReference>
<feature type="region of interest" description="Disordered" evidence="1">
    <location>
        <begin position="252"/>
        <end position="309"/>
    </location>
</feature>
<evidence type="ECO:0000259" key="3">
    <source>
        <dbReference type="Pfam" id="PF00078"/>
    </source>
</evidence>
<dbReference type="PANTHER" id="PTHR47331">
    <property type="entry name" value="PHD-TYPE DOMAIN-CONTAINING PROTEIN"/>
    <property type="match status" value="1"/>
</dbReference>
<dbReference type="Pfam" id="PF18701">
    <property type="entry name" value="DUF5641"/>
    <property type="match status" value="1"/>
</dbReference>
<dbReference type="InterPro" id="IPR043502">
    <property type="entry name" value="DNA/RNA_pol_sf"/>
</dbReference>
<accession>A0A7I4XV28</accession>
<dbReference type="Pfam" id="PF00078">
    <property type="entry name" value="RVT_1"/>
    <property type="match status" value="1"/>
</dbReference>
<sequence>MVADIQKAFLQIKLPGEHRDVTQFLWVKDILRPASGDNIRYFRFCRVPFGINASPAILNQCILKHIKSSESDIAQELSKSLYVDNVLLEGTKADDLVHKYAESKKLVSSMGMNLRDYLSNSPSVNNRIPEADRTATTEVKEAAKLAISTTEKLTKKFWSLWKNEYLIELRDRHKVIGKKTRSPDQVPRVADVVLLDDDSQLPRGQWPMALITDLITSRDGEIRSAMLQTSIGRIVQRPINRLIPLEIHSSTRSLEEQADKSPTVAKRTRRKTPSRPAKKADVVIRQQPPRAAKNQVSYNDPRAEPKSAHSSSSALLMITMCALALPNPVSATAISCSDKGAKINTTLSSKAKLCINYKECTIVPDEASITEVALPFEHLISQHTIQWRTIVDSRQYTETIVCPPGDVCKRINCIMCIEFLGNPHCAPRMVIAMLAVAIAIVLVPILLICYTTGCYIISKQSSKRRGKMSMRARIPMKQPKDSLPMRQLSFPMRQLPTLPRSSKIIIFSIVMIHLIAIGETCQYTHTLNANNTVCSRSSYKTDRFDVQESTITLS</sequence>
<dbReference type="InterPro" id="IPR000477">
    <property type="entry name" value="RT_dom"/>
</dbReference>
<protein>
    <submittedName>
        <fullName evidence="6">DUF5641 domain-containing protein</fullName>
    </submittedName>
</protein>
<keyword evidence="2" id="KW-0472">Membrane</keyword>
<feature type="compositionally biased region" description="Basic residues" evidence="1">
    <location>
        <begin position="266"/>
        <end position="277"/>
    </location>
</feature>
<keyword evidence="5" id="KW-1185">Reference proteome</keyword>
<evidence type="ECO:0000256" key="1">
    <source>
        <dbReference type="SAM" id="MobiDB-lite"/>
    </source>
</evidence>
<dbReference type="SUPFAM" id="SSF56672">
    <property type="entry name" value="DNA/RNA polymerases"/>
    <property type="match status" value="1"/>
</dbReference>
<dbReference type="Gene3D" id="3.10.10.10">
    <property type="entry name" value="HIV Type 1 Reverse Transcriptase, subunit A, domain 1"/>
    <property type="match status" value="1"/>
</dbReference>
<dbReference type="Proteomes" id="UP000025227">
    <property type="component" value="Unplaced"/>
</dbReference>
<dbReference type="OrthoDB" id="5920525at2759"/>
<evidence type="ECO:0000259" key="4">
    <source>
        <dbReference type="Pfam" id="PF18701"/>
    </source>
</evidence>
<keyword evidence="2" id="KW-0812">Transmembrane</keyword>